<sequence>MKNSPSKTVLKQMFSAAAQLIRDRSTMLSQLDSVGGDGDHGATMVRFMERLEQAMDDADSKSAARC</sequence>
<feature type="domain" description="DhaL" evidence="1">
    <location>
        <begin position="8"/>
        <end position="66"/>
    </location>
</feature>
<dbReference type="AlphaFoldDB" id="A0A2N9L3Q6"/>
<dbReference type="SUPFAM" id="SSF101473">
    <property type="entry name" value="DhaL-like"/>
    <property type="match status" value="1"/>
</dbReference>
<gene>
    <name evidence="2" type="ORF">SBA5_110034</name>
</gene>
<evidence type="ECO:0000313" key="3">
    <source>
        <dbReference type="Proteomes" id="UP000239735"/>
    </source>
</evidence>
<organism evidence="2 3">
    <name type="scientific">Candidatus Sulfuritelmatomonas gaucii</name>
    <dbReference type="NCBI Taxonomy" id="2043161"/>
    <lineage>
        <taxon>Bacteria</taxon>
        <taxon>Pseudomonadati</taxon>
        <taxon>Acidobacteriota</taxon>
        <taxon>Terriglobia</taxon>
        <taxon>Terriglobales</taxon>
        <taxon>Acidobacteriaceae</taxon>
        <taxon>Candidatus Sulfuritelmatomonas</taxon>
    </lineage>
</organism>
<dbReference type="Proteomes" id="UP000239735">
    <property type="component" value="Unassembled WGS sequence"/>
</dbReference>
<dbReference type="InterPro" id="IPR036117">
    <property type="entry name" value="DhaL_dom_sf"/>
</dbReference>
<name>A0A2N9L3Q6_9BACT</name>
<dbReference type="PROSITE" id="PS51480">
    <property type="entry name" value="DHAL"/>
    <property type="match status" value="1"/>
</dbReference>
<evidence type="ECO:0000313" key="2">
    <source>
        <dbReference type="EMBL" id="SPE17674.1"/>
    </source>
</evidence>
<proteinExistence type="predicted"/>
<accession>A0A2N9L3Q6</accession>
<dbReference type="EMBL" id="OKRB01000013">
    <property type="protein sequence ID" value="SPE17674.1"/>
    <property type="molecule type" value="Genomic_DNA"/>
</dbReference>
<protein>
    <recommendedName>
        <fullName evidence="1">DhaL domain-containing protein</fullName>
    </recommendedName>
</protein>
<dbReference type="OrthoDB" id="9800291at2"/>
<dbReference type="Gene3D" id="1.25.40.340">
    <property type="match status" value="1"/>
</dbReference>
<evidence type="ECO:0000259" key="1">
    <source>
        <dbReference type="PROSITE" id="PS51480"/>
    </source>
</evidence>
<dbReference type="GO" id="GO:0004371">
    <property type="term" value="F:glycerone kinase activity"/>
    <property type="evidence" value="ECO:0007669"/>
    <property type="project" value="InterPro"/>
</dbReference>
<dbReference type="GO" id="GO:0006071">
    <property type="term" value="P:glycerol metabolic process"/>
    <property type="evidence" value="ECO:0007669"/>
    <property type="project" value="InterPro"/>
</dbReference>
<reference evidence="3" key="1">
    <citation type="submission" date="2018-02" db="EMBL/GenBank/DDBJ databases">
        <authorList>
            <person name="Hausmann B."/>
        </authorList>
    </citation>
    <scope>NUCLEOTIDE SEQUENCE [LARGE SCALE GENOMIC DNA]</scope>
    <source>
        <strain evidence="3">Peat soil MAG SbA5</strain>
    </source>
</reference>
<dbReference type="InterPro" id="IPR004007">
    <property type="entry name" value="DhaL_dom"/>
</dbReference>